<evidence type="ECO:0000256" key="2">
    <source>
        <dbReference type="SAM" id="Phobius"/>
    </source>
</evidence>
<dbReference type="EMBL" id="JBHSJD010000008">
    <property type="protein sequence ID" value="MFC5023260.1"/>
    <property type="molecule type" value="Genomic_DNA"/>
</dbReference>
<dbReference type="Proteomes" id="UP001595829">
    <property type="component" value="Unassembled WGS sequence"/>
</dbReference>
<accession>A0ABV9XGI1</accession>
<reference evidence="5" key="1">
    <citation type="journal article" date="2019" name="Int. J. Syst. Evol. Microbiol.">
        <title>The Global Catalogue of Microorganisms (GCM) 10K type strain sequencing project: providing services to taxonomists for standard genome sequencing and annotation.</title>
        <authorList>
            <consortium name="The Broad Institute Genomics Platform"/>
            <consortium name="The Broad Institute Genome Sequencing Center for Infectious Disease"/>
            <person name="Wu L."/>
            <person name="Ma J."/>
        </authorList>
    </citation>
    <scope>NUCLEOTIDE SEQUENCE [LARGE SCALE GENOMIC DNA]</scope>
    <source>
        <strain evidence="5">CGMCC 4.1648</strain>
    </source>
</reference>
<evidence type="ECO:0000313" key="5">
    <source>
        <dbReference type="Proteomes" id="UP001595829"/>
    </source>
</evidence>
<dbReference type="RefSeq" id="WP_345688059.1">
    <property type="nucleotide sequence ID" value="NZ_BAABIT010000001.1"/>
</dbReference>
<keyword evidence="3" id="KW-0732">Signal</keyword>
<dbReference type="PROSITE" id="PS51318">
    <property type="entry name" value="TAT"/>
    <property type="match status" value="1"/>
</dbReference>
<gene>
    <name evidence="4" type="ORF">ACFPM3_14060</name>
</gene>
<feature type="region of interest" description="Disordered" evidence="1">
    <location>
        <begin position="208"/>
        <end position="228"/>
    </location>
</feature>
<evidence type="ECO:0000256" key="3">
    <source>
        <dbReference type="SAM" id="SignalP"/>
    </source>
</evidence>
<evidence type="ECO:0000256" key="1">
    <source>
        <dbReference type="SAM" id="MobiDB-lite"/>
    </source>
</evidence>
<comment type="caution">
    <text evidence="4">The sequence shown here is derived from an EMBL/GenBank/DDBJ whole genome shotgun (WGS) entry which is preliminary data.</text>
</comment>
<organism evidence="4 5">
    <name type="scientific">Streptomyces coeruleoprunus</name>
    <dbReference type="NCBI Taxonomy" id="285563"/>
    <lineage>
        <taxon>Bacteria</taxon>
        <taxon>Bacillati</taxon>
        <taxon>Actinomycetota</taxon>
        <taxon>Actinomycetes</taxon>
        <taxon>Kitasatosporales</taxon>
        <taxon>Streptomycetaceae</taxon>
        <taxon>Streptomyces</taxon>
    </lineage>
</organism>
<keyword evidence="2" id="KW-0472">Membrane</keyword>
<proteinExistence type="predicted"/>
<keyword evidence="2" id="KW-0812">Transmembrane</keyword>
<keyword evidence="5" id="KW-1185">Reference proteome</keyword>
<feature type="chain" id="PRO_5045298680" evidence="3">
    <location>
        <begin position="30"/>
        <end position="228"/>
    </location>
</feature>
<name>A0ABV9XGI1_9ACTN</name>
<feature type="transmembrane region" description="Helical" evidence="2">
    <location>
        <begin position="190"/>
        <end position="209"/>
    </location>
</feature>
<protein>
    <submittedName>
        <fullName evidence="4">Uncharacterized protein</fullName>
    </submittedName>
</protein>
<feature type="region of interest" description="Disordered" evidence="1">
    <location>
        <begin position="130"/>
        <end position="185"/>
    </location>
</feature>
<dbReference type="InterPro" id="IPR006311">
    <property type="entry name" value="TAT_signal"/>
</dbReference>
<evidence type="ECO:0000313" key="4">
    <source>
        <dbReference type="EMBL" id="MFC5023260.1"/>
    </source>
</evidence>
<feature type="compositionally biased region" description="Gly residues" evidence="1">
    <location>
        <begin position="140"/>
        <end position="152"/>
    </location>
</feature>
<sequence>MTRPSRTLLTAAALVASALWAAATPAAHAHGDGLKVDITGHASGRVEADVTWANDGDPVDERIAATVNAVSGDGRTALGPWRLVRAEGGAPARHTTTEALPPGRWKVTVEIGHPELGRAEKVLTVAPGAVAAPGATPGPAGTGPVAGPGAGPEGSRPTPAAAPPTRARALEASSPPASAAGDEGTATTTVVVVASALAAAVGAAGLLVARRNRRPVRPGAGSSGPRGR</sequence>
<feature type="compositionally biased region" description="Low complexity" evidence="1">
    <location>
        <begin position="156"/>
        <end position="185"/>
    </location>
</feature>
<feature type="compositionally biased region" description="Low complexity" evidence="1">
    <location>
        <begin position="130"/>
        <end position="139"/>
    </location>
</feature>
<keyword evidence="2" id="KW-1133">Transmembrane helix</keyword>
<feature type="signal peptide" evidence="3">
    <location>
        <begin position="1"/>
        <end position="29"/>
    </location>
</feature>